<dbReference type="Pfam" id="PF13516">
    <property type="entry name" value="LRR_6"/>
    <property type="match status" value="4"/>
</dbReference>
<organism evidence="6">
    <name type="scientific">Salpingoeca rosetta (strain ATCC 50818 / BSB-021)</name>
    <dbReference type="NCBI Taxonomy" id="946362"/>
    <lineage>
        <taxon>Eukaryota</taxon>
        <taxon>Choanoflagellata</taxon>
        <taxon>Craspedida</taxon>
        <taxon>Salpingoecidae</taxon>
        <taxon>Salpingoeca</taxon>
    </lineage>
</organism>
<keyword evidence="3" id="KW-0677">Repeat</keyword>
<evidence type="ECO:0008006" key="7">
    <source>
        <dbReference type="Google" id="ProtNLM"/>
    </source>
</evidence>
<evidence type="ECO:0000256" key="1">
    <source>
        <dbReference type="ARBA" id="ARBA00022468"/>
    </source>
</evidence>
<dbReference type="GO" id="GO:0005829">
    <property type="term" value="C:cytosol"/>
    <property type="evidence" value="ECO:0007669"/>
    <property type="project" value="TreeGrafter"/>
</dbReference>
<dbReference type="Pfam" id="PF00560">
    <property type="entry name" value="LRR_1"/>
    <property type="match status" value="1"/>
</dbReference>
<dbReference type="InterPro" id="IPR032675">
    <property type="entry name" value="LRR_dom_sf"/>
</dbReference>
<evidence type="ECO:0000256" key="2">
    <source>
        <dbReference type="ARBA" id="ARBA00022614"/>
    </source>
</evidence>
<keyword evidence="1" id="KW-0343">GTPase activation</keyword>
<dbReference type="GeneID" id="16071157"/>
<evidence type="ECO:0000313" key="6">
    <source>
        <dbReference type="Proteomes" id="UP000007799"/>
    </source>
</evidence>
<dbReference type="Gene3D" id="3.80.10.10">
    <property type="entry name" value="Ribonuclease Inhibitor"/>
    <property type="match status" value="3"/>
</dbReference>
<sequence>MAAVVRALLVWVAVVFVAAWWSGGVGVQALRTCSPTSLGELKLFLQSSDCEGFGLVAVDLTQTTAEQADELVPLMVDSEHLEALSMVRTGVNANVMQMLAKAIRAGARLQVLDLSHNPLDEDSVSLLADGVKASTHLWRLNLINCHLTDAAVTLLTVAMNDAPKALTHLNFFHNSITERGAALLAATLTARRSIEFLDVGMNPLGDAGVGALSRLLHACPSLESLSISGVQAGLQGAQQLAGSLASSSSLKHLSFSKNYGLGPEGGHAFGTRLRTATNLEYLDLSMCSLGDQGVAAVLDGLRDSTKLKRLLLALNDATTNLDVAPFIITHPALEVLDLSHNRFDDAWCIGLVNSLQASACHFETALRALRLTKTGVSQQCTDQLEKVYEGLPCTSHANSDEHCSADTDECEEAADEGSKYKLVQTELVALLAQSRLESCLVPLANAGVTSKEQLKANCCGQRRACVHRLELPLSSKAETQRWETVMNTLCSELE</sequence>
<dbReference type="InterPro" id="IPR001611">
    <property type="entry name" value="Leu-rich_rpt"/>
</dbReference>
<dbReference type="RefSeq" id="XP_004990598.1">
    <property type="nucleotide sequence ID" value="XM_004990541.1"/>
</dbReference>
<dbReference type="GO" id="GO:0048471">
    <property type="term" value="C:perinuclear region of cytoplasm"/>
    <property type="evidence" value="ECO:0007669"/>
    <property type="project" value="TreeGrafter"/>
</dbReference>
<evidence type="ECO:0000256" key="3">
    <source>
        <dbReference type="ARBA" id="ARBA00022737"/>
    </source>
</evidence>
<dbReference type="eggNOG" id="KOG1909">
    <property type="taxonomic scope" value="Eukaryota"/>
</dbReference>
<evidence type="ECO:0000313" key="5">
    <source>
        <dbReference type="EMBL" id="EGD77254.1"/>
    </source>
</evidence>
<dbReference type="Proteomes" id="UP000007799">
    <property type="component" value="Unassembled WGS sequence"/>
</dbReference>
<dbReference type="PANTHER" id="PTHR24113">
    <property type="entry name" value="RAN GTPASE-ACTIVATING PROTEIN 1"/>
    <property type="match status" value="1"/>
</dbReference>
<dbReference type="PANTHER" id="PTHR24113:SF12">
    <property type="entry name" value="RAN GTPASE-ACTIVATING PROTEIN 1"/>
    <property type="match status" value="1"/>
</dbReference>
<name>F2UJF5_SALR5</name>
<feature type="chain" id="PRO_5003290717" description="NOD3 protein" evidence="4">
    <location>
        <begin position="27"/>
        <end position="494"/>
    </location>
</feature>
<dbReference type="GO" id="GO:0005634">
    <property type="term" value="C:nucleus"/>
    <property type="evidence" value="ECO:0007669"/>
    <property type="project" value="TreeGrafter"/>
</dbReference>
<feature type="signal peptide" evidence="4">
    <location>
        <begin position="1"/>
        <end position="26"/>
    </location>
</feature>
<keyword evidence="2" id="KW-0433">Leucine-rich repeat</keyword>
<gene>
    <name evidence="5" type="ORF">PTSG_08347</name>
</gene>
<dbReference type="OrthoDB" id="120976at2759"/>
<reference evidence="5" key="1">
    <citation type="submission" date="2009-08" db="EMBL/GenBank/DDBJ databases">
        <title>Annotation of Salpingoeca rosetta.</title>
        <authorList>
            <consortium name="The Broad Institute Genome Sequencing Platform"/>
            <person name="Russ C."/>
            <person name="Cuomo C."/>
            <person name="Burger G."/>
            <person name="Gray M.W."/>
            <person name="Holland P.W.H."/>
            <person name="King N."/>
            <person name="Lang F.B.F."/>
            <person name="Roger A.J."/>
            <person name="Ruiz-Trillo I."/>
            <person name="Young S.K."/>
            <person name="Zeng Q."/>
            <person name="Gargeya S."/>
            <person name="Alvarado L."/>
            <person name="Berlin A."/>
            <person name="Chapman S.B."/>
            <person name="Chen Z."/>
            <person name="Freedman E."/>
            <person name="Gellesch M."/>
            <person name="Goldberg J."/>
            <person name="Griggs A."/>
            <person name="Gujja S."/>
            <person name="Heilman E."/>
            <person name="Heiman D."/>
            <person name="Howarth C."/>
            <person name="Mehta T."/>
            <person name="Neiman D."/>
            <person name="Pearson M."/>
            <person name="Roberts A."/>
            <person name="Saif S."/>
            <person name="Shea T."/>
            <person name="Shenoy N."/>
            <person name="Sisk P."/>
            <person name="Stolte C."/>
            <person name="Sykes S."/>
            <person name="White J."/>
            <person name="Yandava C."/>
            <person name="Haas B."/>
            <person name="Nusbaum C."/>
            <person name="Birren B."/>
        </authorList>
    </citation>
    <scope>NUCLEOTIDE SEQUENCE [LARGE SCALE GENOMIC DNA]</scope>
    <source>
        <strain evidence="5">ATCC 50818</strain>
    </source>
</reference>
<dbReference type="GO" id="GO:0006913">
    <property type="term" value="P:nucleocytoplasmic transport"/>
    <property type="evidence" value="ECO:0007669"/>
    <property type="project" value="TreeGrafter"/>
</dbReference>
<dbReference type="SUPFAM" id="SSF52047">
    <property type="entry name" value="RNI-like"/>
    <property type="match status" value="1"/>
</dbReference>
<dbReference type="InterPro" id="IPR027038">
    <property type="entry name" value="RanGap"/>
</dbReference>
<protein>
    <recommendedName>
        <fullName evidence="7">NOD3 protein</fullName>
    </recommendedName>
</protein>
<accession>F2UJF5</accession>
<dbReference type="SMART" id="SM00368">
    <property type="entry name" value="LRR_RI"/>
    <property type="match status" value="7"/>
</dbReference>
<proteinExistence type="predicted"/>
<keyword evidence="6" id="KW-1185">Reference proteome</keyword>
<dbReference type="GO" id="GO:0005096">
    <property type="term" value="F:GTPase activator activity"/>
    <property type="evidence" value="ECO:0007669"/>
    <property type="project" value="UniProtKB-KW"/>
</dbReference>
<dbReference type="InParanoid" id="F2UJF5"/>
<dbReference type="EMBL" id="GL832977">
    <property type="protein sequence ID" value="EGD77254.1"/>
    <property type="molecule type" value="Genomic_DNA"/>
</dbReference>
<keyword evidence="4" id="KW-0732">Signal</keyword>
<evidence type="ECO:0000256" key="4">
    <source>
        <dbReference type="SAM" id="SignalP"/>
    </source>
</evidence>
<dbReference type="KEGG" id="sre:PTSG_08347"/>
<dbReference type="AlphaFoldDB" id="F2UJF5"/>
<dbReference type="OMA" id="HNSITER"/>
<dbReference type="GO" id="GO:0031267">
    <property type="term" value="F:small GTPase binding"/>
    <property type="evidence" value="ECO:0007669"/>
    <property type="project" value="TreeGrafter"/>
</dbReference>